<dbReference type="Proteomes" id="UP000038009">
    <property type="component" value="Unassembled WGS sequence"/>
</dbReference>
<dbReference type="InterPro" id="IPR015915">
    <property type="entry name" value="Kelch-typ_b-propeller"/>
</dbReference>
<dbReference type="GO" id="GO:0005524">
    <property type="term" value="F:ATP binding"/>
    <property type="evidence" value="ECO:0007669"/>
    <property type="project" value="UniProtKB-UniRule"/>
</dbReference>
<feature type="signal peptide" evidence="9">
    <location>
        <begin position="1"/>
        <end position="46"/>
    </location>
</feature>
<dbReference type="InterPro" id="IPR008271">
    <property type="entry name" value="Ser/Thr_kinase_AS"/>
</dbReference>
<organism evidence="11 12">
    <name type="scientific">Leptomonas seymouri</name>
    <dbReference type="NCBI Taxonomy" id="5684"/>
    <lineage>
        <taxon>Eukaryota</taxon>
        <taxon>Discoba</taxon>
        <taxon>Euglenozoa</taxon>
        <taxon>Kinetoplastea</taxon>
        <taxon>Metakinetoplastina</taxon>
        <taxon>Trypanosomatida</taxon>
        <taxon>Trypanosomatidae</taxon>
        <taxon>Leishmaniinae</taxon>
        <taxon>Leptomonas</taxon>
    </lineage>
</organism>
<dbReference type="SUPFAM" id="SSF56112">
    <property type="entry name" value="Protein kinase-like (PK-like)"/>
    <property type="match status" value="1"/>
</dbReference>
<feature type="chain" id="PRO_5005873653" description="non-specific serine/threonine protein kinase" evidence="9">
    <location>
        <begin position="47"/>
        <end position="1676"/>
    </location>
</feature>
<keyword evidence="12" id="KW-1185">Reference proteome</keyword>
<dbReference type="OMA" id="HEAMREC"/>
<keyword evidence="5" id="KW-0418">Kinase</keyword>
<keyword evidence="3" id="KW-0808">Transferase</keyword>
<sequence length="1676" mass="181110">MSSLSNNGELERAGWRSGTSHRSARRLFRLGIRLLACLAFLCCLAAQRGECARGGIVETPSTLTTPRSPPGQREGLQKLGAETDATAPTASQCVPGVEGWDVVRNAALHNVGYHAAAIPVGRHFLVMGGVTDVESSTDLYNYVLHHTQRGINLFDPKTGRVEVPEEIQPNYSSADCPLSLSTTGPLGKRISPTPSTGAFEMKAKDHHLRRCIEAQRENSTTAAVLPLPVVGSGSVVRVQNRVYALGACNMIPDEVGLDLLRMTDHVADTDRSANPATPTKRSTSPEVRLVENYLRSVTRIQFYQSTNAAADARVLHQHVFYQPPSMTLRFNATCVAGARGAVYIVGGVNARTGEGIATAALFDTESGAFVEGVWSLDAPVVSPAATSSDSLLFFAGGFSMKDDPALLSPSRRRRDYHTNVGIVDTKHGVLDSSVARYASHAFADELQWTAPQLFVRGSALFMMSAGGKRSYGGVAYWANMSVPPASKSSLYPVEAADEAGGPRGRPLALRAASFSTKTTADLVADGTDAGTQTDGAAHKNRAPTSRSKGFFSFVNLSLVPARCDAVVAMWPSDDSASASFFLFGGRRSPLGHSDRGATPEKDIFRAALFSCPDRDARDDAARKTVDFLVAPTVLPKMLGFAYTRVMNTDQHARAVTSSPSRDLGTVPPERTCATDNAATTRDFAAAAPAIPNNHGRNCVSVNSYAPLWYNVSFSVLLSYAETAQACPEIVQSSGASPPSYSSCSLMLSSSPQCNEPIVEFHHLSPLNARVMHVPAYNQNGSMKGTQKAFAVAQTVFKGSLERGLMHVSAMGVEGRSASSSSGSIPLKAMTDTPARAPASPATARSCISSHCRGRYEEAKKSNLLFYEQSFVYVCFSRRPEVVANCGTSHQRSRAARQSQSSRHFEDLLSTNNSGVSHVETGLHRGAECSTLFYETLSPHQPFILSPEIPCSNESNSSGGRGDSEPPIPTPNPSPSRLLRSWMLLTVLSVLLVTIAVYRLVTPVLTPGSALSRSWRRNGAGRDFTEEGGPDADQQRSLLPYGEARSFLEVGGMEGGGGGGFRGHTGAYGFGYDDFLDEYETALDAAGVAGGLTSLEATWDTAGTTRRQRLLDGKYEVLRNLGKGSFSVVYLVRRTTDNTTYALKYLQCNNDLDRHEAMKECEVVYALQGHPNVIQLFDMFMSYRFDRHMVTVPRSRKSCGAAHAANAAAACENTRQKPEGGGKQQDQEEEEDGNRTRLAEDAERVLAVLSSGAEAHPVHSGGSSHRLHPPPPTNPSTFSTTRKDAPQQEGLAEAVREPTARADSTAANSTTMLTGDGRVNAENHSAVTDGRELAGRDYTSGQDVTASKQQPPLAASSSNVTYAGAPVAPRPIIHMDSTYLDAMAAGVLLDNGAESPGTPPQQAEDAQADHAATSPHHRHKRGLPSLQAERYLSLVMAYHERGDLARWVRQRRALQPLIPEATIVSIAFQVLSLLAYMHHRHRPPIVHRDLKPENILLTTHVHYENVNEEFLPIVVTDFGLSRIMDKTFCETGVGSLPYVAPECWQRRYSTKVDIWALGCVLYAVCSKRVDSNNVKVMFSECTNPGFHARLRYELESIYGYSDALAWFITALLVVKPDDRPTAAEALCMLRRHPTNDLGEPLFRCPPLSTLLRATTPQQHQEEHDTGYGGGESSDDAA</sequence>
<feature type="compositionally biased region" description="Polar residues" evidence="8">
    <location>
        <begin position="1338"/>
        <end position="1357"/>
    </location>
</feature>
<dbReference type="OrthoDB" id="248923at2759"/>
<dbReference type="SUPFAM" id="SSF117281">
    <property type="entry name" value="Kelch motif"/>
    <property type="match status" value="1"/>
</dbReference>
<dbReference type="PROSITE" id="PS00108">
    <property type="entry name" value="PROTEIN_KINASE_ST"/>
    <property type="match status" value="1"/>
</dbReference>
<dbReference type="InterPro" id="IPR000719">
    <property type="entry name" value="Prot_kinase_dom"/>
</dbReference>
<reference evidence="11 12" key="1">
    <citation type="journal article" date="2015" name="PLoS Pathog.">
        <title>Leptomonas seymouri: Adaptations to the Dixenous Life Cycle Analyzed by Genome Sequencing, Transcriptome Profiling and Co-infection with Leishmania donovani.</title>
        <authorList>
            <person name="Kraeva N."/>
            <person name="Butenko A."/>
            <person name="Hlavacova J."/>
            <person name="Kostygov A."/>
            <person name="Myskova J."/>
            <person name="Grybchuk D."/>
            <person name="Lestinova T."/>
            <person name="Votypka J."/>
            <person name="Volf P."/>
            <person name="Opperdoes F."/>
            <person name="Flegontov P."/>
            <person name="Lukes J."/>
            <person name="Yurchenko V."/>
        </authorList>
    </citation>
    <scope>NUCLEOTIDE SEQUENCE [LARGE SCALE GENOMIC DNA]</scope>
    <source>
        <strain evidence="11 12">ATCC 30220</strain>
    </source>
</reference>
<feature type="domain" description="Protein kinase" evidence="10">
    <location>
        <begin position="1114"/>
        <end position="1634"/>
    </location>
</feature>
<feature type="region of interest" description="Disordered" evidence="8">
    <location>
        <begin position="947"/>
        <end position="972"/>
    </location>
</feature>
<proteinExistence type="inferred from homology"/>
<dbReference type="Gene3D" id="1.10.510.10">
    <property type="entry name" value="Transferase(Phosphotransferase) domain 1"/>
    <property type="match status" value="1"/>
</dbReference>
<dbReference type="EMBL" id="LJSK01000003">
    <property type="protein sequence ID" value="KPI90623.1"/>
    <property type="molecule type" value="Genomic_DNA"/>
</dbReference>
<dbReference type="SMART" id="SM00220">
    <property type="entry name" value="S_TKc"/>
    <property type="match status" value="1"/>
</dbReference>
<comment type="caution">
    <text evidence="11">The sequence shown here is derived from an EMBL/GenBank/DDBJ whole genome shotgun (WGS) entry which is preliminary data.</text>
</comment>
<dbReference type="PROSITE" id="PS00107">
    <property type="entry name" value="PROTEIN_KINASE_ATP"/>
    <property type="match status" value="1"/>
</dbReference>
<evidence type="ECO:0000256" key="3">
    <source>
        <dbReference type="ARBA" id="ARBA00022679"/>
    </source>
</evidence>
<keyword evidence="6 7" id="KW-0067">ATP-binding</keyword>
<evidence type="ECO:0000256" key="8">
    <source>
        <dbReference type="SAM" id="MobiDB-lite"/>
    </source>
</evidence>
<protein>
    <recommendedName>
        <fullName evidence="2">non-specific serine/threonine protein kinase</fullName>
        <ecNumber evidence="2">2.7.11.1</ecNumber>
    </recommendedName>
</protein>
<keyword evidence="4 7" id="KW-0547">Nucleotide-binding</keyword>
<name>A0A0N1I294_LEPSE</name>
<evidence type="ECO:0000256" key="9">
    <source>
        <dbReference type="SAM" id="SignalP"/>
    </source>
</evidence>
<dbReference type="PANTHER" id="PTHR43671">
    <property type="entry name" value="SERINE/THREONINE-PROTEIN KINASE NEK"/>
    <property type="match status" value="1"/>
</dbReference>
<dbReference type="InterPro" id="IPR017441">
    <property type="entry name" value="Protein_kinase_ATP_BS"/>
</dbReference>
<evidence type="ECO:0000256" key="7">
    <source>
        <dbReference type="PROSITE-ProRule" id="PRU10141"/>
    </source>
</evidence>
<evidence type="ECO:0000259" key="10">
    <source>
        <dbReference type="PROSITE" id="PS50011"/>
    </source>
</evidence>
<evidence type="ECO:0000313" key="12">
    <source>
        <dbReference type="Proteomes" id="UP000038009"/>
    </source>
</evidence>
<gene>
    <name evidence="11" type="ORF">ABL78_0219</name>
</gene>
<feature type="compositionally biased region" description="Low complexity" evidence="8">
    <location>
        <begin position="1400"/>
        <end position="1411"/>
    </location>
</feature>
<comment type="similarity">
    <text evidence="1">Belongs to the protein kinase superfamily. NEK Ser/Thr protein kinase family. NIMA subfamily.</text>
</comment>
<feature type="region of interest" description="Disordered" evidence="8">
    <location>
        <begin position="1653"/>
        <end position="1676"/>
    </location>
</feature>
<dbReference type="PANTHER" id="PTHR43671:SF13">
    <property type="entry name" value="SERINE_THREONINE-PROTEIN KINASE NEK2"/>
    <property type="match status" value="1"/>
</dbReference>
<keyword evidence="9" id="KW-0732">Signal</keyword>
<evidence type="ECO:0000256" key="5">
    <source>
        <dbReference type="ARBA" id="ARBA00022777"/>
    </source>
</evidence>
<dbReference type="VEuPathDB" id="TriTrypDB:Lsey_0003_0160"/>
<evidence type="ECO:0000256" key="1">
    <source>
        <dbReference type="ARBA" id="ARBA00010886"/>
    </source>
</evidence>
<accession>A0A0N1I294</accession>
<dbReference type="Gene3D" id="3.30.200.20">
    <property type="entry name" value="Phosphorylase Kinase, domain 1"/>
    <property type="match status" value="1"/>
</dbReference>
<evidence type="ECO:0000256" key="2">
    <source>
        <dbReference type="ARBA" id="ARBA00012513"/>
    </source>
</evidence>
<dbReference type="Pfam" id="PF00069">
    <property type="entry name" value="Pkinase"/>
    <property type="match status" value="2"/>
</dbReference>
<dbReference type="GO" id="GO:0004674">
    <property type="term" value="F:protein serine/threonine kinase activity"/>
    <property type="evidence" value="ECO:0007669"/>
    <property type="project" value="UniProtKB-EC"/>
</dbReference>
<dbReference type="Gene3D" id="2.120.10.80">
    <property type="entry name" value="Kelch-type beta propeller"/>
    <property type="match status" value="1"/>
</dbReference>
<dbReference type="PROSITE" id="PS50011">
    <property type="entry name" value="PROTEIN_KINASE_DOM"/>
    <property type="match status" value="1"/>
</dbReference>
<dbReference type="InterPro" id="IPR011009">
    <property type="entry name" value="Kinase-like_dom_sf"/>
</dbReference>
<feature type="region of interest" description="Disordered" evidence="8">
    <location>
        <begin position="1389"/>
        <end position="1422"/>
    </location>
</feature>
<feature type="region of interest" description="Disordered" evidence="8">
    <location>
        <begin position="1209"/>
        <end position="1236"/>
    </location>
</feature>
<evidence type="ECO:0000256" key="4">
    <source>
        <dbReference type="ARBA" id="ARBA00022741"/>
    </source>
</evidence>
<feature type="binding site" evidence="7">
    <location>
        <position position="1143"/>
    </location>
    <ligand>
        <name>ATP</name>
        <dbReference type="ChEBI" id="CHEBI:30616"/>
    </ligand>
</feature>
<feature type="region of interest" description="Disordered" evidence="8">
    <location>
        <begin position="1253"/>
        <end position="1357"/>
    </location>
</feature>
<dbReference type="EC" id="2.7.11.1" evidence="2"/>
<dbReference type="InterPro" id="IPR050660">
    <property type="entry name" value="NEK_Ser/Thr_kinase"/>
</dbReference>
<evidence type="ECO:0000256" key="6">
    <source>
        <dbReference type="ARBA" id="ARBA00022840"/>
    </source>
</evidence>
<evidence type="ECO:0000313" key="11">
    <source>
        <dbReference type="EMBL" id="KPI90623.1"/>
    </source>
</evidence>